<dbReference type="Pfam" id="PF14441">
    <property type="entry name" value="OTT_1508_deam"/>
    <property type="match status" value="1"/>
</dbReference>
<evidence type="ECO:0000256" key="1">
    <source>
        <dbReference type="SAM" id="MobiDB-lite"/>
    </source>
</evidence>
<dbReference type="PANTHER" id="PTHR42037:SF1">
    <property type="match status" value="1"/>
</dbReference>
<dbReference type="AlphaFoldDB" id="A0A9P9XUH6"/>
<comment type="caution">
    <text evidence="2">The sequence shown here is derived from an EMBL/GenBank/DDBJ whole genome shotgun (WGS) entry which is preliminary data.</text>
</comment>
<organism evidence="2 3">
    <name type="scientific">Emericellopsis cladophorae</name>
    <dbReference type="NCBI Taxonomy" id="2686198"/>
    <lineage>
        <taxon>Eukaryota</taxon>
        <taxon>Fungi</taxon>
        <taxon>Dikarya</taxon>
        <taxon>Ascomycota</taxon>
        <taxon>Pezizomycotina</taxon>
        <taxon>Sordariomycetes</taxon>
        <taxon>Hypocreomycetidae</taxon>
        <taxon>Hypocreales</taxon>
        <taxon>Bionectriaceae</taxon>
        <taxon>Emericellopsis</taxon>
    </lineage>
</organism>
<proteinExistence type="predicted"/>
<protein>
    <submittedName>
        <fullName evidence="2">Uncharacterized protein</fullName>
    </submittedName>
</protein>
<dbReference type="PANTHER" id="PTHR42037">
    <property type="match status" value="1"/>
</dbReference>
<evidence type="ECO:0000313" key="2">
    <source>
        <dbReference type="EMBL" id="KAI6777818.1"/>
    </source>
</evidence>
<sequence>MNGITYTSGDTDDGRVLSPFETFLCKLAQICDTKKGGDTITGMVALKGDIGPKYLFTLNNGKKMELESTKGFLEGMLTFVSINPDGLDVKPLQKKALQEIQTKSRFPRDITAGDNPKFKFFKDCETLIKAIHFAKETGASEGINRFASAIEAVTSHPWCELRHYLGRLYSYRLAAETIVKASFQWPELFRGFTVEYIPSSRRIKLPLTQPAPSKMKVIQIAFPEMDLEEYIEQIEELEEHGLQDHLQDELLRHKPLRQFVHCEVHLQDFLIGDKKTDPSQYWNNSMFIATSKPPCRLCHYYFNDMDNDFEVQSSHMNVYPKWRLPSIGDEQGDDAGEQQKELLEDIIEQMQQDILRIVREKFPQGKRNDSRTESRGLTTAMSSYEGEGSDMRSSTQWPTLAGRLSRGSDFDIRSIPERLDEDFDFRNPHGVGAAV</sequence>
<dbReference type="EMBL" id="JAGIXG020000099">
    <property type="protein sequence ID" value="KAI6777818.1"/>
    <property type="molecule type" value="Genomic_DNA"/>
</dbReference>
<dbReference type="RefSeq" id="XP_051358674.1">
    <property type="nucleotide sequence ID" value="XM_051510418.1"/>
</dbReference>
<dbReference type="GeneID" id="75829247"/>
<name>A0A9P9XUH6_9HYPO</name>
<keyword evidence="3" id="KW-1185">Reference proteome</keyword>
<reference evidence="2" key="1">
    <citation type="journal article" date="2021" name="J Fungi (Basel)">
        <title>Genomic and Metabolomic Analyses of the Marine Fungus Emericellopsis cladophorae: Insights into Saltwater Adaptability Mechanisms and Its Biosynthetic Potential.</title>
        <authorList>
            <person name="Goncalves M.F.M."/>
            <person name="Hilario S."/>
            <person name="Van de Peer Y."/>
            <person name="Esteves A.C."/>
            <person name="Alves A."/>
        </authorList>
    </citation>
    <scope>NUCLEOTIDE SEQUENCE</scope>
    <source>
        <strain evidence="2">MUM 19.33</strain>
    </source>
</reference>
<feature type="compositionally biased region" description="Basic and acidic residues" evidence="1">
    <location>
        <begin position="364"/>
        <end position="374"/>
    </location>
</feature>
<feature type="region of interest" description="Disordered" evidence="1">
    <location>
        <begin position="364"/>
        <end position="400"/>
    </location>
</feature>
<dbReference type="OrthoDB" id="3251507at2759"/>
<reference evidence="2" key="2">
    <citation type="submission" date="2022-07" db="EMBL/GenBank/DDBJ databases">
        <authorList>
            <person name="Goncalves M.F.M."/>
            <person name="Hilario S."/>
            <person name="Van De Peer Y."/>
            <person name="Esteves A.C."/>
            <person name="Alves A."/>
        </authorList>
    </citation>
    <scope>NUCLEOTIDE SEQUENCE</scope>
    <source>
        <strain evidence="2">MUM 19.33</strain>
    </source>
</reference>
<dbReference type="Proteomes" id="UP001055219">
    <property type="component" value="Unassembled WGS sequence"/>
</dbReference>
<evidence type="ECO:0000313" key="3">
    <source>
        <dbReference type="Proteomes" id="UP001055219"/>
    </source>
</evidence>
<dbReference type="InterPro" id="IPR027796">
    <property type="entry name" value="OTT_1508_deam-like"/>
</dbReference>
<gene>
    <name evidence="2" type="ORF">J7T54_002739</name>
</gene>
<accession>A0A9P9XUH6</accession>